<reference evidence="2" key="1">
    <citation type="submission" date="2022-07" db="EMBL/GenBank/DDBJ databases">
        <title>Bombella genomes.</title>
        <authorList>
            <person name="Harer L."/>
            <person name="Styblova S."/>
            <person name="Ehrmann M."/>
        </authorList>
    </citation>
    <scope>NUCLEOTIDE SEQUENCE</scope>
    <source>
        <strain evidence="2">TMW 2.2543</strain>
    </source>
</reference>
<sequence length="108" mass="11529">MVKSLKGGVLFGLLGFAGLASAPAAHADRVLTEHEASKLTFSALIAPPSAFHQFHHVALHKPAASHWHAAPVRLASAHSSHHGAAVRTVAFHGHVVSKHQRNTHRRRG</sequence>
<comment type="caution">
    <text evidence="2">The sequence shown here is derived from an EMBL/GenBank/DDBJ whole genome shotgun (WGS) entry which is preliminary data.</text>
</comment>
<keyword evidence="3" id="KW-1185">Reference proteome</keyword>
<organism evidence="2 3">
    <name type="scientific">Bombella pluederhausensis</name>
    <dbReference type="NCBI Taxonomy" id="2967336"/>
    <lineage>
        <taxon>Bacteria</taxon>
        <taxon>Pseudomonadati</taxon>
        <taxon>Pseudomonadota</taxon>
        <taxon>Alphaproteobacteria</taxon>
        <taxon>Acetobacterales</taxon>
        <taxon>Acetobacteraceae</taxon>
        <taxon>Bombella</taxon>
    </lineage>
</organism>
<dbReference type="RefSeq" id="WP_266116047.1">
    <property type="nucleotide sequence ID" value="NZ_JANIDY010000001.1"/>
</dbReference>
<evidence type="ECO:0000313" key="3">
    <source>
        <dbReference type="Proteomes" id="UP001165576"/>
    </source>
</evidence>
<name>A0ABT3WEQ8_9PROT</name>
<evidence type="ECO:0000313" key="2">
    <source>
        <dbReference type="EMBL" id="MCX5617572.1"/>
    </source>
</evidence>
<feature type="signal peptide" evidence="1">
    <location>
        <begin position="1"/>
        <end position="27"/>
    </location>
</feature>
<proteinExistence type="predicted"/>
<dbReference type="Proteomes" id="UP001165576">
    <property type="component" value="Unassembled WGS sequence"/>
</dbReference>
<evidence type="ECO:0000256" key="1">
    <source>
        <dbReference type="SAM" id="SignalP"/>
    </source>
</evidence>
<protein>
    <submittedName>
        <fullName evidence="2">Uncharacterized protein</fullName>
    </submittedName>
</protein>
<gene>
    <name evidence="2" type="ORF">NQF86_02640</name>
</gene>
<accession>A0ABT3WEQ8</accession>
<feature type="chain" id="PRO_5046389393" evidence="1">
    <location>
        <begin position="28"/>
        <end position="108"/>
    </location>
</feature>
<dbReference type="EMBL" id="JANIDY010000001">
    <property type="protein sequence ID" value="MCX5617572.1"/>
    <property type="molecule type" value="Genomic_DNA"/>
</dbReference>
<keyword evidence="1" id="KW-0732">Signal</keyword>